<keyword evidence="2" id="KW-0560">Oxidoreductase</keyword>
<protein>
    <submittedName>
        <fullName evidence="4">Uncharacterized protein</fullName>
    </submittedName>
</protein>
<dbReference type="EMBL" id="AP025523">
    <property type="protein sequence ID" value="BDE06663.1"/>
    <property type="molecule type" value="Genomic_DNA"/>
</dbReference>
<sequence length="203" mass="20443">MGARDEQSALSAPGTLVVTGGGRGIGSAITRCAAERGWAVAVNYLRDRESAEAVVNDIVARGGSAVAIGADIGDPLAAARLVAQAQEALGPIAGLVNNAAITGGIARVADVDAATLARVFAVNVIGAMVCARKAVRRMSKANGGFGGAIVNISSRAAVYGSAGEWVHYAASKAAIDAFTVGLAVETTRLVYGPRPNVRRGSRS</sequence>
<comment type="similarity">
    <text evidence="1 3">Belongs to the short-chain dehydrogenases/reductases (SDR) family.</text>
</comment>
<keyword evidence="5" id="KW-1185">Reference proteome</keyword>
<dbReference type="PRINTS" id="PR00080">
    <property type="entry name" value="SDRFAMILY"/>
</dbReference>
<dbReference type="AlphaFoldDB" id="A0AAN1XWG4"/>
<accession>A0AAN1XWG4</accession>
<dbReference type="PANTHER" id="PTHR48107">
    <property type="entry name" value="NADPH-DEPENDENT ALDEHYDE REDUCTASE-LIKE PROTEIN, CHLOROPLASTIC-RELATED"/>
    <property type="match status" value="1"/>
</dbReference>
<dbReference type="RefSeq" id="WP_317994312.1">
    <property type="nucleotide sequence ID" value="NZ_AP025523.1"/>
</dbReference>
<evidence type="ECO:0000313" key="4">
    <source>
        <dbReference type="EMBL" id="BDE06663.1"/>
    </source>
</evidence>
<dbReference type="Proteomes" id="UP001317532">
    <property type="component" value="Chromosome"/>
</dbReference>
<proteinExistence type="inferred from homology"/>
<dbReference type="CDD" id="cd05233">
    <property type="entry name" value="SDR_c"/>
    <property type="match status" value="1"/>
</dbReference>
<dbReference type="PANTHER" id="PTHR48107:SF7">
    <property type="entry name" value="RE15974P"/>
    <property type="match status" value="1"/>
</dbReference>
<organism evidence="4 5">
    <name type="scientific">Vulcanimicrobium alpinum</name>
    <dbReference type="NCBI Taxonomy" id="3016050"/>
    <lineage>
        <taxon>Bacteria</taxon>
        <taxon>Bacillati</taxon>
        <taxon>Vulcanimicrobiota</taxon>
        <taxon>Vulcanimicrobiia</taxon>
        <taxon>Vulcanimicrobiales</taxon>
        <taxon>Vulcanimicrobiaceae</taxon>
        <taxon>Vulcanimicrobium</taxon>
    </lineage>
</organism>
<dbReference type="KEGG" id="vab:WPS_19390"/>
<reference evidence="4 5" key="1">
    <citation type="journal article" date="2022" name="ISME Commun">
        <title>Vulcanimicrobium alpinus gen. nov. sp. nov., the first cultivated representative of the candidate phylum 'Eremiobacterota', is a metabolically versatile aerobic anoxygenic phototroph.</title>
        <authorList>
            <person name="Yabe S."/>
            <person name="Muto K."/>
            <person name="Abe K."/>
            <person name="Yokota A."/>
            <person name="Staudigel H."/>
            <person name="Tebo B.M."/>
        </authorList>
    </citation>
    <scope>NUCLEOTIDE SEQUENCE [LARGE SCALE GENOMIC DNA]</scope>
    <source>
        <strain evidence="4 5">WC8-2</strain>
    </source>
</reference>
<dbReference type="Gene3D" id="3.40.50.720">
    <property type="entry name" value="NAD(P)-binding Rossmann-like Domain"/>
    <property type="match status" value="1"/>
</dbReference>
<evidence type="ECO:0000313" key="5">
    <source>
        <dbReference type="Proteomes" id="UP001317532"/>
    </source>
</evidence>
<dbReference type="Pfam" id="PF00106">
    <property type="entry name" value="adh_short"/>
    <property type="match status" value="1"/>
</dbReference>
<dbReference type="InterPro" id="IPR036291">
    <property type="entry name" value="NAD(P)-bd_dom_sf"/>
</dbReference>
<dbReference type="InterPro" id="IPR002347">
    <property type="entry name" value="SDR_fam"/>
</dbReference>
<evidence type="ECO:0000256" key="3">
    <source>
        <dbReference type="RuleBase" id="RU000363"/>
    </source>
</evidence>
<dbReference type="PRINTS" id="PR00081">
    <property type="entry name" value="GDHRDH"/>
</dbReference>
<dbReference type="SUPFAM" id="SSF51735">
    <property type="entry name" value="NAD(P)-binding Rossmann-fold domains"/>
    <property type="match status" value="1"/>
</dbReference>
<gene>
    <name evidence="4" type="ORF">WPS_19390</name>
</gene>
<dbReference type="GO" id="GO:0016614">
    <property type="term" value="F:oxidoreductase activity, acting on CH-OH group of donors"/>
    <property type="evidence" value="ECO:0007669"/>
    <property type="project" value="UniProtKB-ARBA"/>
</dbReference>
<evidence type="ECO:0000256" key="1">
    <source>
        <dbReference type="ARBA" id="ARBA00006484"/>
    </source>
</evidence>
<evidence type="ECO:0000256" key="2">
    <source>
        <dbReference type="ARBA" id="ARBA00023002"/>
    </source>
</evidence>
<name>A0AAN1XWG4_UNVUL</name>